<dbReference type="EMBL" id="BKZW01000002">
    <property type="protein sequence ID" value="GER90430.1"/>
    <property type="molecule type" value="Genomic_DNA"/>
</dbReference>
<dbReference type="AlphaFoldDB" id="A0A5J4KV99"/>
<evidence type="ECO:0000313" key="1">
    <source>
        <dbReference type="EMBL" id="GER90430.1"/>
    </source>
</evidence>
<accession>A0A5J4KV99</accession>
<gene>
    <name evidence="1" type="ORF">KDW_45920</name>
</gene>
<proteinExistence type="predicted"/>
<protein>
    <submittedName>
        <fullName evidence="1">Uncharacterized protein</fullName>
    </submittedName>
</protein>
<reference evidence="1 2" key="1">
    <citation type="submission" date="2019-10" db="EMBL/GenBank/DDBJ databases">
        <title>Dictyobacter vulcani sp. nov., within the class Ktedonobacteria, isolated from soil of volcanic Mt. Zao.</title>
        <authorList>
            <person name="Zheng Y."/>
            <person name="Wang C.M."/>
            <person name="Sakai Y."/>
            <person name="Abe K."/>
            <person name="Yokota A."/>
            <person name="Yabe S."/>
        </authorList>
    </citation>
    <scope>NUCLEOTIDE SEQUENCE [LARGE SCALE GENOMIC DNA]</scope>
    <source>
        <strain evidence="1 2">W12</strain>
    </source>
</reference>
<comment type="caution">
    <text evidence="1">The sequence shown here is derived from an EMBL/GenBank/DDBJ whole genome shotgun (WGS) entry which is preliminary data.</text>
</comment>
<dbReference type="Proteomes" id="UP000326912">
    <property type="component" value="Unassembled WGS sequence"/>
</dbReference>
<sequence length="59" mass="6431">MLLSGPTISLLKAFESFIGGRNKLLRMLFLAVGIPGGVVIERLVGRLASHNGWICQLEH</sequence>
<name>A0A5J4KV99_9CHLR</name>
<organism evidence="1 2">
    <name type="scientific">Dictyobacter vulcani</name>
    <dbReference type="NCBI Taxonomy" id="2607529"/>
    <lineage>
        <taxon>Bacteria</taxon>
        <taxon>Bacillati</taxon>
        <taxon>Chloroflexota</taxon>
        <taxon>Ktedonobacteria</taxon>
        <taxon>Ktedonobacterales</taxon>
        <taxon>Dictyobacteraceae</taxon>
        <taxon>Dictyobacter</taxon>
    </lineage>
</organism>
<keyword evidence="2" id="KW-1185">Reference proteome</keyword>
<evidence type="ECO:0000313" key="2">
    <source>
        <dbReference type="Proteomes" id="UP000326912"/>
    </source>
</evidence>